<dbReference type="KEGG" id="apol:K9D25_05370"/>
<feature type="compositionally biased region" description="Low complexity" evidence="1">
    <location>
        <begin position="87"/>
        <end position="96"/>
    </location>
</feature>
<sequence length="361" mass="36013">MGIGDVRNRPFGQAGRRGVLRGRAPAWLAIPALALLLAGCAGAGIGGGNGNEGPMGAGDAGDQGFLGSSMQTTTVSPTAAGGGTSGAGTAAVTPGAPDASEFTCPPIQVRTGAAAWQVTEPSDGGVRYQATLGQFSRECRFSAPDMTMRIGIQGRVLLGPKGGPGKLTVPIRLAVVQEGPAPKSIWTKFYSVPVEVGPGVMQVDFGLVADDVTFPRPSPGASESYVVYVGFDPQGKEEKPTRTRPAAPRTQPQAQQAPRQTPAAARPAPVATPAPTATPRQTSPAVVPAASAAPRTAPAAPSTTVQSAPATPAPAATAPAATAPTRTITPAPAASAPAPAPDNSQTQWIGAPAPSTGGFSQ</sequence>
<dbReference type="RefSeq" id="WP_244380033.1">
    <property type="nucleotide sequence ID" value="NZ_CP083239.1"/>
</dbReference>
<dbReference type="AlphaFoldDB" id="A0A9E6ZUV9"/>
<feature type="compositionally biased region" description="Low complexity" evidence="1">
    <location>
        <begin position="243"/>
        <end position="337"/>
    </location>
</feature>
<dbReference type="EMBL" id="CP083239">
    <property type="protein sequence ID" value="UOK72149.1"/>
    <property type="molecule type" value="Genomic_DNA"/>
</dbReference>
<evidence type="ECO:0000313" key="3">
    <source>
        <dbReference type="Proteomes" id="UP000831684"/>
    </source>
</evidence>
<feature type="region of interest" description="Disordered" evidence="1">
    <location>
        <begin position="54"/>
        <end position="102"/>
    </location>
</feature>
<accession>A0A9E6ZUV9</accession>
<reference evidence="2" key="1">
    <citation type="submission" date="2021-09" db="EMBL/GenBank/DDBJ databases">
        <title>Network and meta-omics reveal the key degrader and cooperation patterns in an efficient 1,4-dioxane-degrading microbial community.</title>
        <authorList>
            <person name="Dai C."/>
        </authorList>
    </citation>
    <scope>NUCLEOTIDE SEQUENCE</scope>
    <source>
        <strain evidence="2">ZM13</strain>
    </source>
</reference>
<evidence type="ECO:0000313" key="2">
    <source>
        <dbReference type="EMBL" id="UOK72149.1"/>
    </source>
</evidence>
<evidence type="ECO:0000256" key="1">
    <source>
        <dbReference type="SAM" id="MobiDB-lite"/>
    </source>
</evidence>
<dbReference type="Proteomes" id="UP000831684">
    <property type="component" value="Chromosome"/>
</dbReference>
<feature type="region of interest" description="Disordered" evidence="1">
    <location>
        <begin position="233"/>
        <end position="361"/>
    </location>
</feature>
<gene>
    <name evidence="2" type="ORF">K9D25_05370</name>
</gene>
<protein>
    <submittedName>
        <fullName evidence="2">Uncharacterized protein</fullName>
    </submittedName>
</protein>
<proteinExistence type="predicted"/>
<name>A0A9E6ZUV9_9HYPH</name>
<organism evidence="2 3">
    <name type="scientific">Ancylobacter polymorphus</name>
    <dbReference type="NCBI Taxonomy" id="223390"/>
    <lineage>
        <taxon>Bacteria</taxon>
        <taxon>Pseudomonadati</taxon>
        <taxon>Pseudomonadota</taxon>
        <taxon>Alphaproteobacteria</taxon>
        <taxon>Hyphomicrobiales</taxon>
        <taxon>Xanthobacteraceae</taxon>
        <taxon>Ancylobacter</taxon>
    </lineage>
</organism>